<dbReference type="GO" id="GO:0044528">
    <property type="term" value="P:regulation of mitochondrial mRNA stability"/>
    <property type="evidence" value="ECO:0007669"/>
    <property type="project" value="TreeGrafter"/>
</dbReference>
<evidence type="ECO:0000313" key="2">
    <source>
        <dbReference type="Proteomes" id="UP000001058"/>
    </source>
</evidence>
<keyword evidence="2" id="KW-1185">Reference proteome</keyword>
<sequence>MTTATFTGGPTAAAAAAAAAASPPSAAAAAAAAAAAWQWLAAAAGDVLWSGHAREVAQLVWGFAAVGRLEPQVFGNLLTALAHPRRGPALVSGLREEECTTVLWAVATGLECHRDGAIRSVSLHASTSSPPVGTGFPGAGGGGGGGIDTATGTLDAVGPTPTLTPALCIGVDVGVGECKDALLSPPLSSLTPLPPPPAFPTPVPYTAAVGPPGVLSKALAHLGPRAAHLAMNGRLTGGQISSMLRSLVVIKEVSGVELDPAWIQALALRAGHKAPYMDGQALGNVAWALGKLMWACGRLQYVDEQLLEVAQLPPRADSPGSPPPPPSSFTRLCPSQMATLVSALGRVEHYDSDLIDELCGRVVEATGGGLSSLTRREVVSVVSALGRLEHVHPAFLAQVATRVADEAASYKPAELVVLLYGLASTGTGGKGLERLLRAVGRVLQRRISVLDPEAVVRLAESYAVLDSPHDGLFQAVAVVALCRPQRFSLRQMERVALAFSYRACARWKGFSYGM</sequence>
<gene>
    <name evidence="1" type="ORF">VOLCADRAFT_88090</name>
</gene>
<dbReference type="GO" id="GO:0009507">
    <property type="term" value="C:chloroplast"/>
    <property type="evidence" value="ECO:0007669"/>
    <property type="project" value="GOC"/>
</dbReference>
<dbReference type="KEGG" id="vcn:VOLCADRAFT_88090"/>
<dbReference type="GO" id="GO:0035770">
    <property type="term" value="C:ribonucleoprotein granule"/>
    <property type="evidence" value="ECO:0007669"/>
    <property type="project" value="TreeGrafter"/>
</dbReference>
<dbReference type="InterPro" id="IPR050870">
    <property type="entry name" value="FAST_kinase"/>
</dbReference>
<accession>D8TN18</accession>
<dbReference type="GO" id="GO:0005759">
    <property type="term" value="C:mitochondrial matrix"/>
    <property type="evidence" value="ECO:0007669"/>
    <property type="project" value="TreeGrafter"/>
</dbReference>
<evidence type="ECO:0008006" key="3">
    <source>
        <dbReference type="Google" id="ProtNLM"/>
    </source>
</evidence>
<dbReference type="GO" id="GO:0003723">
    <property type="term" value="F:RNA binding"/>
    <property type="evidence" value="ECO:0007669"/>
    <property type="project" value="TreeGrafter"/>
</dbReference>
<dbReference type="InParanoid" id="D8TN18"/>
<dbReference type="AlphaFoldDB" id="D8TN18"/>
<protein>
    <recommendedName>
        <fullName evidence="3">FAST kinase leucine-rich domain-containing protein</fullName>
    </recommendedName>
</protein>
<dbReference type="Proteomes" id="UP000001058">
    <property type="component" value="Unassembled WGS sequence"/>
</dbReference>
<dbReference type="RefSeq" id="XP_002947693.1">
    <property type="nucleotide sequence ID" value="XM_002947647.1"/>
</dbReference>
<dbReference type="PANTHER" id="PTHR21228:SF40">
    <property type="entry name" value="LD45607P"/>
    <property type="match status" value="1"/>
</dbReference>
<reference evidence="1 2" key="1">
    <citation type="journal article" date="2010" name="Science">
        <title>Genomic analysis of organismal complexity in the multicellular green alga Volvox carteri.</title>
        <authorList>
            <person name="Prochnik S.E."/>
            <person name="Umen J."/>
            <person name="Nedelcu A.M."/>
            <person name="Hallmann A."/>
            <person name="Miller S.M."/>
            <person name="Nishii I."/>
            <person name="Ferris P."/>
            <person name="Kuo A."/>
            <person name="Mitros T."/>
            <person name="Fritz-Laylin L.K."/>
            <person name="Hellsten U."/>
            <person name="Chapman J."/>
            <person name="Simakov O."/>
            <person name="Rensing S.A."/>
            <person name="Terry A."/>
            <person name="Pangilinan J."/>
            <person name="Kapitonov V."/>
            <person name="Jurka J."/>
            <person name="Salamov A."/>
            <person name="Shapiro H."/>
            <person name="Schmutz J."/>
            <person name="Grimwood J."/>
            <person name="Lindquist E."/>
            <person name="Lucas S."/>
            <person name="Grigoriev I.V."/>
            <person name="Schmitt R."/>
            <person name="Kirk D."/>
            <person name="Rokhsar D.S."/>
        </authorList>
    </citation>
    <scope>NUCLEOTIDE SEQUENCE [LARGE SCALE GENOMIC DNA]</scope>
    <source>
        <strain evidence="2">f. Nagariensis / Eve</strain>
    </source>
</reference>
<name>D8TN18_VOLCA</name>
<dbReference type="OrthoDB" id="550549at2759"/>
<dbReference type="PANTHER" id="PTHR21228">
    <property type="entry name" value="FAST LEU-RICH DOMAIN-CONTAINING"/>
    <property type="match status" value="1"/>
</dbReference>
<proteinExistence type="predicted"/>
<organism evidence="2">
    <name type="scientific">Volvox carteri f. nagariensis</name>
    <dbReference type="NCBI Taxonomy" id="3068"/>
    <lineage>
        <taxon>Eukaryota</taxon>
        <taxon>Viridiplantae</taxon>
        <taxon>Chlorophyta</taxon>
        <taxon>core chlorophytes</taxon>
        <taxon>Chlorophyceae</taxon>
        <taxon>CS clade</taxon>
        <taxon>Chlamydomonadales</taxon>
        <taxon>Volvocaceae</taxon>
        <taxon>Volvox</taxon>
    </lineage>
</organism>
<dbReference type="EMBL" id="GL378328">
    <property type="protein sequence ID" value="EFJ51226.1"/>
    <property type="molecule type" value="Genomic_DNA"/>
</dbReference>
<evidence type="ECO:0000313" key="1">
    <source>
        <dbReference type="EMBL" id="EFJ51226.1"/>
    </source>
</evidence>
<dbReference type="GO" id="GO:1901259">
    <property type="term" value="P:chloroplast rRNA processing"/>
    <property type="evidence" value="ECO:0007669"/>
    <property type="project" value="TreeGrafter"/>
</dbReference>
<dbReference type="GeneID" id="9620853"/>
<dbReference type="GO" id="GO:0000963">
    <property type="term" value="P:mitochondrial RNA processing"/>
    <property type="evidence" value="ECO:0007669"/>
    <property type="project" value="TreeGrafter"/>
</dbReference>